<dbReference type="InterPro" id="IPR036249">
    <property type="entry name" value="Thioredoxin-like_sf"/>
</dbReference>
<organism evidence="3 4">
    <name type="scientific">Candidatus Venteria ishoeyi</name>
    <dbReference type="NCBI Taxonomy" id="1899563"/>
    <lineage>
        <taxon>Bacteria</taxon>
        <taxon>Pseudomonadati</taxon>
        <taxon>Pseudomonadota</taxon>
        <taxon>Gammaproteobacteria</taxon>
        <taxon>Thiotrichales</taxon>
        <taxon>Thiotrichaceae</taxon>
        <taxon>Venteria</taxon>
    </lineage>
</organism>
<evidence type="ECO:0000313" key="3">
    <source>
        <dbReference type="EMBL" id="SEH04701.1"/>
    </source>
</evidence>
<evidence type="ECO:0000259" key="2">
    <source>
        <dbReference type="Pfam" id="PF03190"/>
    </source>
</evidence>
<evidence type="ECO:0000313" key="4">
    <source>
        <dbReference type="Proteomes" id="UP000236724"/>
    </source>
</evidence>
<evidence type="ECO:0000256" key="1">
    <source>
        <dbReference type="SAM" id="SignalP"/>
    </source>
</evidence>
<dbReference type="Proteomes" id="UP000236724">
    <property type="component" value="Unassembled WGS sequence"/>
</dbReference>
<dbReference type="PANTHER" id="PTHR42899:SF1">
    <property type="entry name" value="SPERMATOGENESIS-ASSOCIATED PROTEIN 20"/>
    <property type="match status" value="1"/>
</dbReference>
<protein>
    <recommendedName>
        <fullName evidence="2">Spermatogenesis-associated protein 20-like TRX domain-containing protein</fullName>
    </recommendedName>
</protein>
<dbReference type="OrthoDB" id="9762614at2"/>
<gene>
    <name evidence="3" type="ORF">MBHS_00550</name>
</gene>
<name>A0A1H6F5N4_9GAMM</name>
<reference evidence="3 4" key="1">
    <citation type="submission" date="2016-10" db="EMBL/GenBank/DDBJ databases">
        <authorList>
            <person name="de Groot N.N."/>
        </authorList>
    </citation>
    <scope>NUCLEOTIDE SEQUENCE [LARGE SCALE GENOMIC DNA]</scope>
    <source>
        <strain evidence="3">MBHS1</strain>
    </source>
</reference>
<feature type="chain" id="PRO_5014912683" description="Spermatogenesis-associated protein 20-like TRX domain-containing protein" evidence="1">
    <location>
        <begin position="25"/>
        <end position="135"/>
    </location>
</feature>
<keyword evidence="1" id="KW-0732">Signal</keyword>
<dbReference type="EMBL" id="FMSV02000083">
    <property type="protein sequence ID" value="SEH04701.1"/>
    <property type="molecule type" value="Genomic_DNA"/>
</dbReference>
<dbReference type="Gene3D" id="3.40.30.10">
    <property type="entry name" value="Glutaredoxin"/>
    <property type="match status" value="1"/>
</dbReference>
<feature type="signal peptide" evidence="1">
    <location>
        <begin position="1"/>
        <end position="24"/>
    </location>
</feature>
<dbReference type="Pfam" id="PF03190">
    <property type="entry name" value="Thioredox_DsbH"/>
    <property type="match status" value="1"/>
</dbReference>
<dbReference type="InterPro" id="IPR024705">
    <property type="entry name" value="Ssp411"/>
</dbReference>
<dbReference type="PANTHER" id="PTHR42899">
    <property type="entry name" value="SPERMATOGENESIS-ASSOCIATED PROTEIN 20"/>
    <property type="match status" value="1"/>
</dbReference>
<sequence>MFKKLFLIPLLVITMPHIQTVTQAATHPGATAYPDALQQKLQQRLQVLGSDYKPRTEHLEESGQAQFNNRLLLEDSPYLQQHAHNPVDWYPWGKAAFARAKAENKPIFCPLVMPPATGVMSWKKKVLRIWRLHIF</sequence>
<keyword evidence="4" id="KW-1185">Reference proteome</keyword>
<dbReference type="InterPro" id="IPR004879">
    <property type="entry name" value="Ssp411-like_TRX"/>
</dbReference>
<accession>A0A1H6F5N4</accession>
<dbReference type="AlphaFoldDB" id="A0A1H6F5N4"/>
<feature type="domain" description="Spermatogenesis-associated protein 20-like TRX" evidence="2">
    <location>
        <begin position="69"/>
        <end position="109"/>
    </location>
</feature>
<proteinExistence type="predicted"/>
<dbReference type="SUPFAM" id="SSF52833">
    <property type="entry name" value="Thioredoxin-like"/>
    <property type="match status" value="1"/>
</dbReference>